<evidence type="ECO:0000313" key="11">
    <source>
        <dbReference type="Proteomes" id="UP000741013"/>
    </source>
</evidence>
<accession>A0ABS4PXT1</accession>
<keyword evidence="6 9" id="KW-1133">Transmembrane helix</keyword>
<evidence type="ECO:0000256" key="7">
    <source>
        <dbReference type="ARBA" id="ARBA00023136"/>
    </source>
</evidence>
<feature type="transmembrane region" description="Helical" evidence="9">
    <location>
        <begin position="240"/>
        <end position="260"/>
    </location>
</feature>
<keyword evidence="7 9" id="KW-0472">Membrane</keyword>
<feature type="transmembrane region" description="Helical" evidence="9">
    <location>
        <begin position="210"/>
        <end position="234"/>
    </location>
</feature>
<proteinExistence type="inferred from homology"/>
<dbReference type="EMBL" id="JAGGMS010000001">
    <property type="protein sequence ID" value="MBP2183386.1"/>
    <property type="molecule type" value="Genomic_DNA"/>
</dbReference>
<feature type="transmembrane region" description="Helical" evidence="9">
    <location>
        <begin position="72"/>
        <end position="98"/>
    </location>
</feature>
<evidence type="ECO:0000256" key="9">
    <source>
        <dbReference type="SAM" id="Phobius"/>
    </source>
</evidence>
<evidence type="ECO:0000256" key="6">
    <source>
        <dbReference type="ARBA" id="ARBA00022989"/>
    </source>
</evidence>
<reference evidence="10 11" key="1">
    <citation type="submission" date="2021-03" db="EMBL/GenBank/DDBJ databases">
        <title>Sequencing the genomes of 1000 actinobacteria strains.</title>
        <authorList>
            <person name="Klenk H.-P."/>
        </authorList>
    </citation>
    <scope>NUCLEOTIDE SEQUENCE [LARGE SCALE GENOMIC DNA]</scope>
    <source>
        <strain evidence="10 11">DSM 45510</strain>
    </source>
</reference>
<evidence type="ECO:0000256" key="5">
    <source>
        <dbReference type="ARBA" id="ARBA00022692"/>
    </source>
</evidence>
<feature type="region of interest" description="Disordered" evidence="8">
    <location>
        <begin position="357"/>
        <end position="376"/>
    </location>
</feature>
<keyword evidence="11" id="KW-1185">Reference proteome</keyword>
<feature type="transmembrane region" description="Helical" evidence="9">
    <location>
        <begin position="12"/>
        <end position="33"/>
    </location>
</feature>
<feature type="transmembrane region" description="Helical" evidence="9">
    <location>
        <begin position="267"/>
        <end position="289"/>
    </location>
</feature>
<protein>
    <submittedName>
        <fullName evidence="10">PurR-regulated permease PerM</fullName>
    </submittedName>
</protein>
<evidence type="ECO:0000256" key="4">
    <source>
        <dbReference type="ARBA" id="ARBA00022475"/>
    </source>
</evidence>
<dbReference type="Proteomes" id="UP000741013">
    <property type="component" value="Unassembled WGS sequence"/>
</dbReference>
<evidence type="ECO:0000256" key="8">
    <source>
        <dbReference type="SAM" id="MobiDB-lite"/>
    </source>
</evidence>
<feature type="transmembrane region" description="Helical" evidence="9">
    <location>
        <begin position="167"/>
        <end position="189"/>
    </location>
</feature>
<comment type="similarity">
    <text evidence="2">Belongs to the autoinducer-2 exporter (AI-2E) (TC 2.A.86) family.</text>
</comment>
<name>A0ABS4PXT1_9PSEU</name>
<evidence type="ECO:0000256" key="1">
    <source>
        <dbReference type="ARBA" id="ARBA00004651"/>
    </source>
</evidence>
<dbReference type="RefSeq" id="WP_245369456.1">
    <property type="nucleotide sequence ID" value="NZ_JAGGMS010000001.1"/>
</dbReference>
<evidence type="ECO:0000256" key="3">
    <source>
        <dbReference type="ARBA" id="ARBA00022448"/>
    </source>
</evidence>
<comment type="caution">
    <text evidence="10">The sequence shown here is derived from an EMBL/GenBank/DDBJ whole genome shotgun (WGS) entry which is preliminary data.</text>
</comment>
<keyword evidence="5 9" id="KW-0812">Transmembrane</keyword>
<evidence type="ECO:0000256" key="2">
    <source>
        <dbReference type="ARBA" id="ARBA00009773"/>
    </source>
</evidence>
<feature type="transmembrane region" description="Helical" evidence="9">
    <location>
        <begin position="39"/>
        <end position="65"/>
    </location>
</feature>
<feature type="transmembrane region" description="Helical" evidence="9">
    <location>
        <begin position="309"/>
        <end position="339"/>
    </location>
</feature>
<dbReference type="PANTHER" id="PTHR21716">
    <property type="entry name" value="TRANSMEMBRANE PROTEIN"/>
    <property type="match status" value="1"/>
</dbReference>
<comment type="subcellular location">
    <subcellularLocation>
        <location evidence="1">Cell membrane</location>
        <topology evidence="1">Multi-pass membrane protein</topology>
    </subcellularLocation>
</comment>
<organism evidence="10 11">
    <name type="scientific">Amycolatopsis magusensis</name>
    <dbReference type="NCBI Taxonomy" id="882444"/>
    <lineage>
        <taxon>Bacteria</taxon>
        <taxon>Bacillati</taxon>
        <taxon>Actinomycetota</taxon>
        <taxon>Actinomycetes</taxon>
        <taxon>Pseudonocardiales</taxon>
        <taxon>Pseudonocardiaceae</taxon>
        <taxon>Amycolatopsis</taxon>
    </lineage>
</organism>
<gene>
    <name evidence="10" type="ORF">JOM49_004912</name>
</gene>
<dbReference type="PANTHER" id="PTHR21716:SF53">
    <property type="entry name" value="PERMEASE PERM-RELATED"/>
    <property type="match status" value="1"/>
</dbReference>
<sequence length="376" mass="37988">MPEHTGRRVPPALRYSAAIAGCLLLVAGGLYVLGVVAAYLAPVLVPVAIALLLAALLAPAVQVLLRRRVPRLAAVALVLLGGLAVLGGLLTFVITALVQGLPALREELVRGVDAVVRWLSTGPLHLDEARVRGSFDRLLSTVTGTGGDMTTGALNTAMTAGEVLGQAVLVLFVLVFLLTGGPGIWAFLLRPVPSSLRDHVDVAGRRALSALVSYTRATIAVAAVDAVAIGIGIAVLGVPLAVPLAAVVFLCAFIPVFGAFMAGGLAVLVAFVANGPVTGLVLLGIVIAVEQVEGHVLQPLFLGRAVRLHPLAVVLSIAVGWVVAGIAGALLAVPLLAVLNAGVRSLLSTASRPAGFTGGTCAPPPPRSPAPSSSVG</sequence>
<dbReference type="Pfam" id="PF01594">
    <property type="entry name" value="AI-2E_transport"/>
    <property type="match status" value="1"/>
</dbReference>
<keyword evidence="3" id="KW-0813">Transport</keyword>
<keyword evidence="4" id="KW-1003">Cell membrane</keyword>
<evidence type="ECO:0000313" key="10">
    <source>
        <dbReference type="EMBL" id="MBP2183386.1"/>
    </source>
</evidence>
<dbReference type="InterPro" id="IPR002549">
    <property type="entry name" value="AI-2E-like"/>
</dbReference>